<protein>
    <submittedName>
        <fullName evidence="1">Uncharacterized protein</fullName>
    </submittedName>
</protein>
<reference evidence="1" key="1">
    <citation type="submission" date="2024-12" db="EMBL/GenBank/DDBJ databases">
        <title>Comparative genomics and development of molecular markers within Purpureocillium lilacinum and among Purpureocillium species.</title>
        <authorList>
            <person name="Yeh Z.-Y."/>
            <person name="Ni N.-T."/>
            <person name="Lo P.-H."/>
            <person name="Mushyakhwo K."/>
            <person name="Lin C.-F."/>
            <person name="Nai Y.-S."/>
        </authorList>
    </citation>
    <scope>NUCLEOTIDE SEQUENCE</scope>
    <source>
        <strain evidence="1">NCHU-NPUST-175</strain>
    </source>
</reference>
<evidence type="ECO:0000313" key="1">
    <source>
        <dbReference type="EMBL" id="KAL3953366.1"/>
    </source>
</evidence>
<comment type="caution">
    <text evidence="1">The sequence shown here is derived from an EMBL/GenBank/DDBJ whole genome shotgun (WGS) entry which is preliminary data.</text>
</comment>
<evidence type="ECO:0000313" key="2">
    <source>
        <dbReference type="Proteomes" id="UP001638806"/>
    </source>
</evidence>
<keyword evidence="2" id="KW-1185">Reference proteome</keyword>
<dbReference type="Proteomes" id="UP001638806">
    <property type="component" value="Unassembled WGS sequence"/>
</dbReference>
<gene>
    <name evidence="1" type="ORF">ACCO45_013309</name>
</gene>
<accession>A0ACC4DD26</accession>
<name>A0ACC4DD26_PURLI</name>
<organism evidence="1 2">
    <name type="scientific">Purpureocillium lilacinum</name>
    <name type="common">Paecilomyces lilacinus</name>
    <dbReference type="NCBI Taxonomy" id="33203"/>
    <lineage>
        <taxon>Eukaryota</taxon>
        <taxon>Fungi</taxon>
        <taxon>Dikarya</taxon>
        <taxon>Ascomycota</taxon>
        <taxon>Pezizomycotina</taxon>
        <taxon>Sordariomycetes</taxon>
        <taxon>Hypocreomycetidae</taxon>
        <taxon>Hypocreales</taxon>
        <taxon>Ophiocordycipitaceae</taxon>
        <taxon>Purpureocillium</taxon>
    </lineage>
</organism>
<dbReference type="EMBL" id="JBGNUJ010000012">
    <property type="protein sequence ID" value="KAL3953366.1"/>
    <property type="molecule type" value="Genomic_DNA"/>
</dbReference>
<proteinExistence type="predicted"/>
<sequence length="832" mass="89729">MAKYINKLEGHRVLVLGGSTGIGFCVAEAALEHGAHVVISSSSQKKLDKAAARLREHAQAVGVSSTVTAQTCDLGNPDTVEDNIVQLLEFATQEGKLDHVVFTAGDAINVIPLKDITVDSLQKLGTVRQVGSVMLAKHLPKYINISVRSSFTLTSGTNAWRPAPDWAVIAAGVAPRRRLRAGAPSACGRIPKERMDAVLESMRKEGITGTVGRPEEVAEAYLYCMKDTFTTGGIVESNGGRLVGDSKTSFLFGVDGHHLNWLAPHHRLQLDMSTPAKSQNVCAGCRSRKKRCDGARPACSACLKRGELCVFGSDLTSGPPVGWALTAADQPWHALSGNSGENVGFPLGLSGEQLWMGLDGGFQLDAQVLPSPQKSASPGDGPQEEELPALPVLLQLVDIFFERFYPYLPVIHRPTLVGRLPADGTAPVLLYAICAVAADAHPSPDIQRRQGGWFAAAKAHLSRSMHSPERALQTMQAAVLVIYQATVQTDFSTSWLVLGEAWRKAVAIGCSAVDAGTKLTMPALGAGPGDGWVEREECRRVVWMLFVLDRGMCFPMGLVHAVDDRQLRVNLPMDDAVFQGESEPARAHVQQRFFPDLDKLTSTVQEQHRQGAGNILHCLVLAYALLGRIGEHLYSSQFGDDGTEGLEDLASSLARIRLVMPASATDLAAAEYPDHGRVVWISIVMSACAILLYHRPLKDGEDAHGSDMAANWPYCVAAARSTVSVVRQAARVSTDFANNGQVTALLFMSCRVLITEHLCPVSGARSAAVRDDLEVLLLAIRRMRDTLKNLGDKFTRGVVFYLSGGRERAEAARALGAGGNPEDMREVAERRH</sequence>